<dbReference type="Proteomes" id="UP000277671">
    <property type="component" value="Unassembled WGS sequence"/>
</dbReference>
<dbReference type="Gene3D" id="3.40.50.2000">
    <property type="entry name" value="Glycogen Phosphorylase B"/>
    <property type="match status" value="2"/>
</dbReference>
<dbReference type="OrthoDB" id="8555507at2"/>
<dbReference type="EMBL" id="RBKT01000001">
    <property type="protein sequence ID" value="RKR91333.1"/>
    <property type="molecule type" value="Genomic_DNA"/>
</dbReference>
<protein>
    <submittedName>
        <fullName evidence="5">Glycosyltransferase involved in cell wall biosynthesis</fullName>
    </submittedName>
</protein>
<dbReference type="Pfam" id="PF13579">
    <property type="entry name" value="Glyco_trans_4_4"/>
    <property type="match status" value="1"/>
</dbReference>
<dbReference type="RefSeq" id="WP_121159451.1">
    <property type="nucleotide sequence ID" value="NZ_RBKT01000001.1"/>
</dbReference>
<sequence length="397" mass="43479">MTGSSTRQGDARGDTGGSIASQRARPAVERAVRVVHVISWLDRGRAETVSLDVCRSIPPTEVEQIFLTLNGQEGALAEEFRHTGAQVEQCPAGPGRTFGPRLWRRLRELRPDVVVSHVGLTSAVILLVARLAGVPVRIARMWNEGDGRPDSRRRRLRRSVLRWLLRRVATSVVGVTAAALRLAGPPPGDGRYQVLYGSVNPSRVEGWERAAARSRWQLPTDVPVLAYLGRSSPEKNRPYLVRVHRAVRARWPDARLFVVGPGGADDLVGAHPEIVDDPLVVLAGETDEIASVLAAIDVLLLPSRREELPGVVLEALAAGVPVVATDLPCLREVEPQVRGLVLLPLADGPHRWAEAVVTQIQLGPVARNEIRDSLYRSPFLLTSAVARWRELWTVDGR</sequence>
<accession>A0A495JQT6</accession>
<keyword evidence="1" id="KW-0328">Glycosyltransferase</keyword>
<dbReference type="InterPro" id="IPR028098">
    <property type="entry name" value="Glyco_trans_4-like_N"/>
</dbReference>
<evidence type="ECO:0000256" key="1">
    <source>
        <dbReference type="ARBA" id="ARBA00022676"/>
    </source>
</evidence>
<feature type="domain" description="Glycosyltransferase subfamily 4-like N-terminal" evidence="4">
    <location>
        <begin position="47"/>
        <end position="182"/>
    </location>
</feature>
<proteinExistence type="predicted"/>
<evidence type="ECO:0000259" key="4">
    <source>
        <dbReference type="Pfam" id="PF13579"/>
    </source>
</evidence>
<dbReference type="PANTHER" id="PTHR12526">
    <property type="entry name" value="GLYCOSYLTRANSFERASE"/>
    <property type="match status" value="1"/>
</dbReference>
<dbReference type="Pfam" id="PF13692">
    <property type="entry name" value="Glyco_trans_1_4"/>
    <property type="match status" value="1"/>
</dbReference>
<keyword evidence="2 5" id="KW-0808">Transferase</keyword>
<name>A0A495JQT6_9ACTN</name>
<gene>
    <name evidence="5" type="ORF">BDK92_5727</name>
</gene>
<dbReference type="CDD" id="cd03801">
    <property type="entry name" value="GT4_PimA-like"/>
    <property type="match status" value="1"/>
</dbReference>
<feature type="region of interest" description="Disordered" evidence="3">
    <location>
        <begin position="1"/>
        <end position="24"/>
    </location>
</feature>
<evidence type="ECO:0000256" key="2">
    <source>
        <dbReference type="ARBA" id="ARBA00022679"/>
    </source>
</evidence>
<evidence type="ECO:0000256" key="3">
    <source>
        <dbReference type="SAM" id="MobiDB-lite"/>
    </source>
</evidence>
<dbReference type="SUPFAM" id="SSF53756">
    <property type="entry name" value="UDP-Glycosyltransferase/glycogen phosphorylase"/>
    <property type="match status" value="1"/>
</dbReference>
<reference evidence="5" key="1">
    <citation type="submission" date="2018-10" db="EMBL/GenBank/DDBJ databases">
        <title>Sequencing the genomes of 1000 actinobacteria strains.</title>
        <authorList>
            <person name="Klenk H.-P."/>
        </authorList>
    </citation>
    <scope>NUCLEOTIDE SEQUENCE [LARGE SCALE GENOMIC DNA]</scope>
    <source>
        <strain evidence="5">DSM 45175</strain>
    </source>
</reference>
<keyword evidence="6" id="KW-1185">Reference proteome</keyword>
<evidence type="ECO:0000313" key="5">
    <source>
        <dbReference type="EMBL" id="RKR91333.1"/>
    </source>
</evidence>
<dbReference type="AlphaFoldDB" id="A0A495JQT6"/>
<comment type="caution">
    <text evidence="5">The sequence shown here is derived from an EMBL/GenBank/DDBJ whole genome shotgun (WGS) entry which is preliminary data.</text>
</comment>
<organism evidence="5 6">
    <name type="scientific">Micromonospora pisi</name>
    <dbReference type="NCBI Taxonomy" id="589240"/>
    <lineage>
        <taxon>Bacteria</taxon>
        <taxon>Bacillati</taxon>
        <taxon>Actinomycetota</taxon>
        <taxon>Actinomycetes</taxon>
        <taxon>Micromonosporales</taxon>
        <taxon>Micromonosporaceae</taxon>
        <taxon>Micromonospora</taxon>
    </lineage>
</organism>
<evidence type="ECO:0000313" key="6">
    <source>
        <dbReference type="Proteomes" id="UP000277671"/>
    </source>
</evidence>
<dbReference type="PANTHER" id="PTHR12526:SF636">
    <property type="entry name" value="BLL3647 PROTEIN"/>
    <property type="match status" value="1"/>
</dbReference>
<dbReference type="GO" id="GO:0016757">
    <property type="term" value="F:glycosyltransferase activity"/>
    <property type="evidence" value="ECO:0007669"/>
    <property type="project" value="UniProtKB-KW"/>
</dbReference>